<proteinExistence type="predicted"/>
<keyword evidence="1" id="KW-0812">Transmembrane</keyword>
<comment type="caution">
    <text evidence="2">The sequence shown here is derived from an EMBL/GenBank/DDBJ whole genome shotgun (WGS) entry which is preliminary data.</text>
</comment>
<dbReference type="Gene3D" id="1.10.1760.20">
    <property type="match status" value="1"/>
</dbReference>
<organism evidence="2">
    <name type="scientific">marine sediment metagenome</name>
    <dbReference type="NCBI Taxonomy" id="412755"/>
    <lineage>
        <taxon>unclassified sequences</taxon>
        <taxon>metagenomes</taxon>
        <taxon>ecological metagenomes</taxon>
    </lineage>
</organism>
<feature type="transmembrane region" description="Helical" evidence="1">
    <location>
        <begin position="23"/>
        <end position="47"/>
    </location>
</feature>
<sequence>MVPANLIITPLYLGVEREIVVKMLIPAIIPFNLLKGIISGALTFILYKRLYPLIISK</sequence>
<name>X0RWS0_9ZZZZ</name>
<gene>
    <name evidence="2" type="ORF">S01H1_00510</name>
</gene>
<evidence type="ECO:0008006" key="3">
    <source>
        <dbReference type="Google" id="ProtNLM"/>
    </source>
</evidence>
<dbReference type="EMBL" id="BARS01000182">
    <property type="protein sequence ID" value="GAF73248.1"/>
    <property type="molecule type" value="Genomic_DNA"/>
</dbReference>
<accession>X0RWS0</accession>
<keyword evidence="1" id="KW-0472">Membrane</keyword>
<evidence type="ECO:0000256" key="1">
    <source>
        <dbReference type="SAM" id="Phobius"/>
    </source>
</evidence>
<evidence type="ECO:0000313" key="2">
    <source>
        <dbReference type="EMBL" id="GAF73248.1"/>
    </source>
</evidence>
<keyword evidence="1" id="KW-1133">Transmembrane helix</keyword>
<dbReference type="AlphaFoldDB" id="X0RWS0"/>
<reference evidence="2" key="1">
    <citation type="journal article" date="2014" name="Front. Microbiol.">
        <title>High frequency of phylogenetically diverse reductive dehalogenase-homologous genes in deep subseafloor sedimentary metagenomes.</title>
        <authorList>
            <person name="Kawai M."/>
            <person name="Futagami T."/>
            <person name="Toyoda A."/>
            <person name="Takaki Y."/>
            <person name="Nishi S."/>
            <person name="Hori S."/>
            <person name="Arai W."/>
            <person name="Tsubouchi T."/>
            <person name="Morono Y."/>
            <person name="Uchiyama I."/>
            <person name="Ito T."/>
            <person name="Fujiyama A."/>
            <person name="Inagaki F."/>
            <person name="Takami H."/>
        </authorList>
    </citation>
    <scope>NUCLEOTIDE SEQUENCE</scope>
    <source>
        <strain evidence="2">Expedition CK06-06</strain>
    </source>
</reference>
<protein>
    <recommendedName>
        <fullName evidence="3">Riboflavin transporter</fullName>
    </recommendedName>
</protein>